<evidence type="ECO:0000313" key="1">
    <source>
        <dbReference type="EMBL" id="PNI49623.1"/>
    </source>
</evidence>
<name>A0A2J8LQS0_PANTR</name>
<accession>A0A2J8LQS0</accession>
<proteinExistence type="predicted"/>
<comment type="caution">
    <text evidence="1">The sequence shown here is derived from an EMBL/GenBank/DDBJ whole genome shotgun (WGS) entry which is preliminary data.</text>
</comment>
<reference evidence="1 2" key="1">
    <citation type="submission" date="2017-12" db="EMBL/GenBank/DDBJ databases">
        <title>High-resolution comparative analysis of great ape genomes.</title>
        <authorList>
            <person name="Pollen A."/>
            <person name="Hastie A."/>
            <person name="Hormozdiari F."/>
            <person name="Dougherty M."/>
            <person name="Liu R."/>
            <person name="Chaisson M."/>
            <person name="Hoppe E."/>
            <person name="Hill C."/>
            <person name="Pang A."/>
            <person name="Hillier L."/>
            <person name="Baker C."/>
            <person name="Armstrong J."/>
            <person name="Shendure J."/>
            <person name="Paten B."/>
            <person name="Wilson R."/>
            <person name="Chao H."/>
            <person name="Schneider V."/>
            <person name="Ventura M."/>
            <person name="Kronenberg Z."/>
            <person name="Murali S."/>
            <person name="Gordon D."/>
            <person name="Cantsilieris S."/>
            <person name="Munson K."/>
            <person name="Nelson B."/>
            <person name="Raja A."/>
            <person name="Underwood J."/>
            <person name="Diekhans M."/>
            <person name="Fiddes I."/>
            <person name="Haussler D."/>
            <person name="Eichler E."/>
        </authorList>
    </citation>
    <scope>NUCLEOTIDE SEQUENCE [LARGE SCALE GENOMIC DNA]</scope>
    <source>
        <strain evidence="1">Yerkes chimp pedigree #C0471</strain>
    </source>
</reference>
<gene>
    <name evidence="1" type="ORF">CK820_G0027006</name>
</gene>
<dbReference type="AlphaFoldDB" id="A0A2J8LQS0"/>
<protein>
    <submittedName>
        <fullName evidence="1">ANO6 isoform 7</fullName>
    </submittedName>
</protein>
<dbReference type="EMBL" id="NBAG03000280">
    <property type="protein sequence ID" value="PNI49623.1"/>
    <property type="molecule type" value="Genomic_DNA"/>
</dbReference>
<dbReference type="Proteomes" id="UP000236370">
    <property type="component" value="Unassembled WGS sequence"/>
</dbReference>
<evidence type="ECO:0000313" key="2">
    <source>
        <dbReference type="Proteomes" id="UP000236370"/>
    </source>
</evidence>
<organism evidence="1 2">
    <name type="scientific">Pan troglodytes</name>
    <name type="common">Chimpanzee</name>
    <dbReference type="NCBI Taxonomy" id="9598"/>
    <lineage>
        <taxon>Eukaryota</taxon>
        <taxon>Metazoa</taxon>
        <taxon>Chordata</taxon>
        <taxon>Craniata</taxon>
        <taxon>Vertebrata</taxon>
        <taxon>Euteleostomi</taxon>
        <taxon>Mammalia</taxon>
        <taxon>Eutheria</taxon>
        <taxon>Euarchontoglires</taxon>
        <taxon>Primates</taxon>
        <taxon>Haplorrhini</taxon>
        <taxon>Catarrhini</taxon>
        <taxon>Hominidae</taxon>
        <taxon>Pan</taxon>
    </lineage>
</organism>
<sequence length="45" mass="5039">MKKMSRNVLLQMEEEDDDDDGDIGLKCSSGVVQSWLTVALTPRLN</sequence>